<accession>M2ZQZ1</accession>
<dbReference type="STRING" id="1244869.H261_11904"/>
<dbReference type="InterPro" id="IPR015947">
    <property type="entry name" value="PUA-like_sf"/>
</dbReference>
<dbReference type="OrthoDB" id="359066at2"/>
<dbReference type="eggNOG" id="ENOG50319VP">
    <property type="taxonomic scope" value="Bacteria"/>
</dbReference>
<proteinExistence type="predicted"/>
<gene>
    <name evidence="1" type="ORF">H261_11904</name>
</gene>
<dbReference type="Proteomes" id="UP000011744">
    <property type="component" value="Unassembled WGS sequence"/>
</dbReference>
<keyword evidence="2" id="KW-1185">Reference proteome</keyword>
<comment type="caution">
    <text evidence="1">The sequence shown here is derived from an EMBL/GenBank/DDBJ whole genome shotgun (WGS) entry which is preliminary data.</text>
</comment>
<reference evidence="1 2" key="1">
    <citation type="journal article" date="2014" name="Genome Announc.">
        <title>Draft Genome Sequence of Magnetospirillum sp. Strain SO-1, a Freshwater Magnetotactic Bacterium Isolated from the Ol'khovka River, Russia.</title>
        <authorList>
            <person name="Grouzdev D.S."/>
            <person name="Dziuba M.V."/>
            <person name="Sukhacheva M.S."/>
            <person name="Mardanov A.V."/>
            <person name="Beletskiy A.V."/>
            <person name="Kuznetsov B.B."/>
            <person name="Skryabin K.G."/>
        </authorList>
    </citation>
    <scope>NUCLEOTIDE SEQUENCE [LARGE SCALE GENOMIC DNA]</scope>
    <source>
        <strain evidence="1 2">SO-1</strain>
    </source>
</reference>
<dbReference type="AlphaFoldDB" id="M2ZQZ1"/>
<evidence type="ECO:0000313" key="2">
    <source>
        <dbReference type="Proteomes" id="UP000011744"/>
    </source>
</evidence>
<protein>
    <recommendedName>
        <fullName evidence="3">ASCH domain-containing protein</fullName>
    </recommendedName>
</protein>
<sequence length="160" mass="17796">MKALSLWQPHASLIFIPAPGWVGMVKPYETRGWPAPRWLIGRRLAIHAAKATDDINLLRGYLNYRTPARQDPALESFIPALSAGGFTSLARLPLGCLLGTVLVVACHDCNTWQPSGPSAEFGDFGEDRFAWELTDAQLLPKPIPYRGRQRLFDVADEVLR</sequence>
<name>M2ZQZ1_9PROT</name>
<dbReference type="RefSeq" id="WP_008617738.1">
    <property type="nucleotide sequence ID" value="NZ_AONQ01000028.1"/>
</dbReference>
<organism evidence="1 2">
    <name type="scientific">Paramagnetospirillum caucaseum</name>
    <dbReference type="NCBI Taxonomy" id="1244869"/>
    <lineage>
        <taxon>Bacteria</taxon>
        <taxon>Pseudomonadati</taxon>
        <taxon>Pseudomonadota</taxon>
        <taxon>Alphaproteobacteria</taxon>
        <taxon>Rhodospirillales</taxon>
        <taxon>Magnetospirillaceae</taxon>
        <taxon>Paramagnetospirillum</taxon>
    </lineage>
</organism>
<dbReference type="SUPFAM" id="SSF88697">
    <property type="entry name" value="PUA domain-like"/>
    <property type="match status" value="1"/>
</dbReference>
<evidence type="ECO:0000313" key="1">
    <source>
        <dbReference type="EMBL" id="EME69737.1"/>
    </source>
</evidence>
<dbReference type="EMBL" id="AONQ01000028">
    <property type="protein sequence ID" value="EME69737.1"/>
    <property type="molecule type" value="Genomic_DNA"/>
</dbReference>
<evidence type="ECO:0008006" key="3">
    <source>
        <dbReference type="Google" id="ProtNLM"/>
    </source>
</evidence>
<dbReference type="PATRIC" id="fig|1244869.3.peg.2400"/>